<sequence>VVFMVNSAAVARWKVTEDETLIRWIEGALLAMSIGLNTYPYLRSGDLFGIAVHSVAPVMVGVALFAHTAVMRRYGLAIDRASTAADEAGDDIAERLAALADTGHRVTTPEPAPAPAPAVDDDEVIAQYEAELNAGPASEETVAPSRATAEPAPIARDESIARETETIDRACESAESIARGVDRAPRASEPAARSRASEDTASIAREPEAVDRLGEVPDRASIARDEQPSDRASRVAQTGPDLGTDRESRADHSVGEAGADARVDAAERATDEEERATVARATQPVARDRRAVVSLARDRNPVASIARDGVDRAQESRAGRARSGAIQGALARAIDSAPRARTGAGHGPFDRALSRAEANTIARAVVDRKLSRKTVEELTAIYEAVSSGTSPNAIGTLLGLPHSTVGRALEAATKVSGPRPV</sequence>
<keyword evidence="2" id="KW-0812">Transmembrane</keyword>
<evidence type="ECO:0008006" key="5">
    <source>
        <dbReference type="Google" id="ProtNLM"/>
    </source>
</evidence>
<proteinExistence type="predicted"/>
<keyword evidence="2" id="KW-1133">Transmembrane helix</keyword>
<feature type="transmembrane region" description="Helical" evidence="2">
    <location>
        <begin position="48"/>
        <end position="70"/>
    </location>
</feature>
<comment type="caution">
    <text evidence="3">The sequence shown here is derived from an EMBL/GenBank/DDBJ whole genome shotgun (WGS) entry which is preliminary data.</text>
</comment>
<name>A0ABS0DJE3_9NOCA</name>
<accession>A0ABS0DJE3</accession>
<keyword evidence="4" id="KW-1185">Reference proteome</keyword>
<feature type="compositionally biased region" description="Basic and acidic residues" evidence="1">
    <location>
        <begin position="308"/>
        <end position="318"/>
    </location>
</feature>
<feature type="transmembrane region" description="Helical" evidence="2">
    <location>
        <begin position="21"/>
        <end position="42"/>
    </location>
</feature>
<keyword evidence="2" id="KW-0472">Membrane</keyword>
<evidence type="ECO:0000256" key="1">
    <source>
        <dbReference type="SAM" id="MobiDB-lite"/>
    </source>
</evidence>
<feature type="compositionally biased region" description="Basic and acidic residues" evidence="1">
    <location>
        <begin position="155"/>
        <end position="172"/>
    </location>
</feature>
<feature type="compositionally biased region" description="Basic and acidic residues" evidence="1">
    <location>
        <begin position="205"/>
        <end position="233"/>
    </location>
</feature>
<organism evidence="3 4">
    <name type="scientific">Nocardia higoensis</name>
    <dbReference type="NCBI Taxonomy" id="228599"/>
    <lineage>
        <taxon>Bacteria</taxon>
        <taxon>Bacillati</taxon>
        <taxon>Actinomycetota</taxon>
        <taxon>Actinomycetes</taxon>
        <taxon>Mycobacteriales</taxon>
        <taxon>Nocardiaceae</taxon>
        <taxon>Nocardia</taxon>
    </lineage>
</organism>
<gene>
    <name evidence="3" type="ORF">IU449_27665</name>
</gene>
<evidence type="ECO:0000313" key="4">
    <source>
        <dbReference type="Proteomes" id="UP000707731"/>
    </source>
</evidence>
<dbReference type="EMBL" id="JADLQN010000012">
    <property type="protein sequence ID" value="MBF6358280.1"/>
    <property type="molecule type" value="Genomic_DNA"/>
</dbReference>
<reference evidence="3 4" key="1">
    <citation type="submission" date="2020-10" db="EMBL/GenBank/DDBJ databases">
        <title>Identification of Nocardia species via Next-generation sequencing and recognition of intraspecies genetic diversity.</title>
        <authorList>
            <person name="Li P."/>
            <person name="Li P."/>
            <person name="Lu B."/>
        </authorList>
    </citation>
    <scope>NUCLEOTIDE SEQUENCE [LARGE SCALE GENOMIC DNA]</scope>
    <source>
        <strain evidence="3 4">BJ06-0143</strain>
    </source>
</reference>
<evidence type="ECO:0000256" key="2">
    <source>
        <dbReference type="SAM" id="Phobius"/>
    </source>
</evidence>
<protein>
    <recommendedName>
        <fullName evidence="5">DUF2637 domain-containing protein</fullName>
    </recommendedName>
</protein>
<feature type="non-terminal residue" evidence="3">
    <location>
        <position position="1"/>
    </location>
</feature>
<evidence type="ECO:0000313" key="3">
    <source>
        <dbReference type="EMBL" id="MBF6358280.1"/>
    </source>
</evidence>
<feature type="region of interest" description="Disordered" evidence="1">
    <location>
        <begin position="306"/>
        <end position="326"/>
    </location>
</feature>
<dbReference type="Proteomes" id="UP000707731">
    <property type="component" value="Unassembled WGS sequence"/>
</dbReference>
<feature type="region of interest" description="Disordered" evidence="1">
    <location>
        <begin position="135"/>
        <end position="283"/>
    </location>
</feature>
<feature type="compositionally biased region" description="Basic and acidic residues" evidence="1">
    <location>
        <begin position="243"/>
        <end position="269"/>
    </location>
</feature>